<dbReference type="PhylomeDB" id="B4MAB6"/>
<dbReference type="InParanoid" id="B4MAB6"/>
<evidence type="ECO:0000256" key="1">
    <source>
        <dbReference type="SAM" id="MobiDB-lite"/>
    </source>
</evidence>
<sequence>MGDRLEAAPPPKELPGKAKTQPKSVMPSKPKKGSVLSAIEDIQRMSPEAICLEFDRLVEHTKRHFKEEPQMPCTGVATQLLRCLQKHRQQSFQCFDAMDEYRQCIGLATQEHIDQLAEEERQRQQLPVATPKAMPAPYMQANTKERGRRNWYKPWTWVR</sequence>
<evidence type="ECO:0000313" key="3">
    <source>
        <dbReference type="Proteomes" id="UP000008792"/>
    </source>
</evidence>
<dbReference type="HOGENOM" id="CLU_119223_0_0_1"/>
<gene>
    <name evidence="2" type="primary">Dvir\GJ15879</name>
    <name evidence="2" type="ORF">Dvir_GJ15879</name>
</gene>
<reference evidence="2 3" key="1">
    <citation type="journal article" date="2007" name="Nature">
        <title>Evolution of genes and genomes on the Drosophila phylogeny.</title>
        <authorList>
            <consortium name="Drosophila 12 Genomes Consortium"/>
            <person name="Clark A.G."/>
            <person name="Eisen M.B."/>
            <person name="Smith D.R."/>
            <person name="Bergman C.M."/>
            <person name="Oliver B."/>
            <person name="Markow T.A."/>
            <person name="Kaufman T.C."/>
            <person name="Kellis M."/>
            <person name="Gelbart W."/>
            <person name="Iyer V.N."/>
            <person name="Pollard D.A."/>
            <person name="Sackton T.B."/>
            <person name="Larracuente A.M."/>
            <person name="Singh N.D."/>
            <person name="Abad J.P."/>
            <person name="Abt D.N."/>
            <person name="Adryan B."/>
            <person name="Aguade M."/>
            <person name="Akashi H."/>
            <person name="Anderson W.W."/>
            <person name="Aquadro C.F."/>
            <person name="Ardell D.H."/>
            <person name="Arguello R."/>
            <person name="Artieri C.G."/>
            <person name="Barbash D.A."/>
            <person name="Barker D."/>
            <person name="Barsanti P."/>
            <person name="Batterham P."/>
            <person name="Batzoglou S."/>
            <person name="Begun D."/>
            <person name="Bhutkar A."/>
            <person name="Blanco E."/>
            <person name="Bosak S.A."/>
            <person name="Bradley R.K."/>
            <person name="Brand A.D."/>
            <person name="Brent M.R."/>
            <person name="Brooks A.N."/>
            <person name="Brown R.H."/>
            <person name="Butlin R.K."/>
            <person name="Caggese C."/>
            <person name="Calvi B.R."/>
            <person name="Bernardo de Carvalho A."/>
            <person name="Caspi A."/>
            <person name="Castrezana S."/>
            <person name="Celniker S.E."/>
            <person name="Chang J.L."/>
            <person name="Chapple C."/>
            <person name="Chatterji S."/>
            <person name="Chinwalla A."/>
            <person name="Civetta A."/>
            <person name="Clifton S.W."/>
            <person name="Comeron J.M."/>
            <person name="Costello J.C."/>
            <person name="Coyne J.A."/>
            <person name="Daub J."/>
            <person name="David R.G."/>
            <person name="Delcher A.L."/>
            <person name="Delehaunty K."/>
            <person name="Do C.B."/>
            <person name="Ebling H."/>
            <person name="Edwards K."/>
            <person name="Eickbush T."/>
            <person name="Evans J.D."/>
            <person name="Filipski A."/>
            <person name="Findeiss S."/>
            <person name="Freyhult E."/>
            <person name="Fulton L."/>
            <person name="Fulton R."/>
            <person name="Garcia A.C."/>
            <person name="Gardiner A."/>
            <person name="Garfield D.A."/>
            <person name="Garvin B.E."/>
            <person name="Gibson G."/>
            <person name="Gilbert D."/>
            <person name="Gnerre S."/>
            <person name="Godfrey J."/>
            <person name="Good R."/>
            <person name="Gotea V."/>
            <person name="Gravely B."/>
            <person name="Greenberg A.J."/>
            <person name="Griffiths-Jones S."/>
            <person name="Gross S."/>
            <person name="Guigo R."/>
            <person name="Gustafson E.A."/>
            <person name="Haerty W."/>
            <person name="Hahn M.W."/>
            <person name="Halligan D.L."/>
            <person name="Halpern A.L."/>
            <person name="Halter G.M."/>
            <person name="Han M.V."/>
            <person name="Heger A."/>
            <person name="Hillier L."/>
            <person name="Hinrichs A.S."/>
            <person name="Holmes I."/>
            <person name="Hoskins R.A."/>
            <person name="Hubisz M.J."/>
            <person name="Hultmark D."/>
            <person name="Huntley M.A."/>
            <person name="Jaffe D.B."/>
            <person name="Jagadeeshan S."/>
            <person name="Jeck W.R."/>
            <person name="Johnson J."/>
            <person name="Jones C.D."/>
            <person name="Jordan W.C."/>
            <person name="Karpen G.H."/>
            <person name="Kataoka E."/>
            <person name="Keightley P.D."/>
            <person name="Kheradpour P."/>
            <person name="Kirkness E.F."/>
            <person name="Koerich L.B."/>
            <person name="Kristiansen K."/>
            <person name="Kudrna D."/>
            <person name="Kulathinal R.J."/>
            <person name="Kumar S."/>
            <person name="Kwok R."/>
            <person name="Lander E."/>
            <person name="Langley C.H."/>
            <person name="Lapoint R."/>
            <person name="Lazzaro B.P."/>
            <person name="Lee S.J."/>
            <person name="Levesque L."/>
            <person name="Li R."/>
            <person name="Lin C.F."/>
            <person name="Lin M.F."/>
            <person name="Lindblad-Toh K."/>
            <person name="Llopart A."/>
            <person name="Long M."/>
            <person name="Low L."/>
            <person name="Lozovsky E."/>
            <person name="Lu J."/>
            <person name="Luo M."/>
            <person name="Machado C.A."/>
            <person name="Makalowski W."/>
            <person name="Marzo M."/>
            <person name="Matsuda M."/>
            <person name="Matzkin L."/>
            <person name="McAllister B."/>
            <person name="McBride C.S."/>
            <person name="McKernan B."/>
            <person name="McKernan K."/>
            <person name="Mendez-Lago M."/>
            <person name="Minx P."/>
            <person name="Mollenhauer M.U."/>
            <person name="Montooth K."/>
            <person name="Mount S.M."/>
            <person name="Mu X."/>
            <person name="Myers E."/>
            <person name="Negre B."/>
            <person name="Newfeld S."/>
            <person name="Nielsen R."/>
            <person name="Noor M.A."/>
            <person name="O'Grady P."/>
            <person name="Pachter L."/>
            <person name="Papaceit M."/>
            <person name="Parisi M.J."/>
            <person name="Parisi M."/>
            <person name="Parts L."/>
            <person name="Pedersen J.S."/>
            <person name="Pesole G."/>
            <person name="Phillippy A.M."/>
            <person name="Ponting C.P."/>
            <person name="Pop M."/>
            <person name="Porcelli D."/>
            <person name="Powell J.R."/>
            <person name="Prohaska S."/>
            <person name="Pruitt K."/>
            <person name="Puig M."/>
            <person name="Quesneville H."/>
            <person name="Ram K.R."/>
            <person name="Rand D."/>
            <person name="Rasmussen M.D."/>
            <person name="Reed L.K."/>
            <person name="Reenan R."/>
            <person name="Reily A."/>
            <person name="Remington K.A."/>
            <person name="Rieger T.T."/>
            <person name="Ritchie M.G."/>
            <person name="Robin C."/>
            <person name="Rogers Y.H."/>
            <person name="Rohde C."/>
            <person name="Rozas J."/>
            <person name="Rubenfield M.J."/>
            <person name="Ruiz A."/>
            <person name="Russo S."/>
            <person name="Salzberg S.L."/>
            <person name="Sanchez-Gracia A."/>
            <person name="Saranga D.J."/>
            <person name="Sato H."/>
            <person name="Schaeffer S.W."/>
            <person name="Schatz M.C."/>
            <person name="Schlenke T."/>
            <person name="Schwartz R."/>
            <person name="Segarra C."/>
            <person name="Singh R.S."/>
            <person name="Sirot L."/>
            <person name="Sirota M."/>
            <person name="Sisneros N.B."/>
            <person name="Smith C.D."/>
            <person name="Smith T.F."/>
            <person name="Spieth J."/>
            <person name="Stage D.E."/>
            <person name="Stark A."/>
            <person name="Stephan W."/>
            <person name="Strausberg R.L."/>
            <person name="Strempel S."/>
            <person name="Sturgill D."/>
            <person name="Sutton G."/>
            <person name="Sutton G.G."/>
            <person name="Tao W."/>
            <person name="Teichmann S."/>
            <person name="Tobari Y.N."/>
            <person name="Tomimura Y."/>
            <person name="Tsolas J.M."/>
            <person name="Valente V.L."/>
            <person name="Venter E."/>
            <person name="Venter J.C."/>
            <person name="Vicario S."/>
            <person name="Vieira F.G."/>
            <person name="Vilella A.J."/>
            <person name="Villasante A."/>
            <person name="Walenz B."/>
            <person name="Wang J."/>
            <person name="Wasserman M."/>
            <person name="Watts T."/>
            <person name="Wilson D."/>
            <person name="Wilson R.K."/>
            <person name="Wing R.A."/>
            <person name="Wolfner M.F."/>
            <person name="Wong A."/>
            <person name="Wong G.K."/>
            <person name="Wu C.I."/>
            <person name="Wu G."/>
            <person name="Yamamoto D."/>
            <person name="Yang H.P."/>
            <person name="Yang S.P."/>
            <person name="Yorke J.A."/>
            <person name="Yoshida K."/>
            <person name="Zdobnov E."/>
            <person name="Zhang P."/>
            <person name="Zhang Y."/>
            <person name="Zimin A.V."/>
            <person name="Baldwin J."/>
            <person name="Abdouelleil A."/>
            <person name="Abdulkadir J."/>
            <person name="Abebe A."/>
            <person name="Abera B."/>
            <person name="Abreu J."/>
            <person name="Acer S.C."/>
            <person name="Aftuck L."/>
            <person name="Alexander A."/>
            <person name="An P."/>
            <person name="Anderson E."/>
            <person name="Anderson S."/>
            <person name="Arachi H."/>
            <person name="Azer M."/>
            <person name="Bachantsang P."/>
            <person name="Barry A."/>
            <person name="Bayul T."/>
            <person name="Berlin A."/>
            <person name="Bessette D."/>
            <person name="Bloom T."/>
            <person name="Blye J."/>
            <person name="Boguslavskiy L."/>
            <person name="Bonnet C."/>
            <person name="Boukhgalter B."/>
            <person name="Bourzgui I."/>
            <person name="Brown A."/>
            <person name="Cahill P."/>
            <person name="Channer S."/>
            <person name="Cheshatsang Y."/>
            <person name="Chuda L."/>
            <person name="Citroen M."/>
            <person name="Collymore A."/>
            <person name="Cooke P."/>
            <person name="Costello M."/>
            <person name="D'Aco K."/>
            <person name="Daza R."/>
            <person name="De Haan G."/>
            <person name="DeGray S."/>
            <person name="DeMaso C."/>
            <person name="Dhargay N."/>
            <person name="Dooley K."/>
            <person name="Dooley E."/>
            <person name="Doricent M."/>
            <person name="Dorje P."/>
            <person name="Dorjee K."/>
            <person name="Dupes A."/>
            <person name="Elong R."/>
            <person name="Falk J."/>
            <person name="Farina A."/>
            <person name="Faro S."/>
            <person name="Ferguson D."/>
            <person name="Fisher S."/>
            <person name="Foley C.D."/>
            <person name="Franke A."/>
            <person name="Friedrich D."/>
            <person name="Gadbois L."/>
            <person name="Gearin G."/>
            <person name="Gearin C.R."/>
            <person name="Giannoukos G."/>
            <person name="Goode T."/>
            <person name="Graham J."/>
            <person name="Grandbois E."/>
            <person name="Grewal S."/>
            <person name="Gyaltsen K."/>
            <person name="Hafez N."/>
            <person name="Hagos B."/>
            <person name="Hall J."/>
            <person name="Henson C."/>
            <person name="Hollinger A."/>
            <person name="Honan T."/>
            <person name="Huard M.D."/>
            <person name="Hughes L."/>
            <person name="Hurhula B."/>
            <person name="Husby M.E."/>
            <person name="Kamat A."/>
            <person name="Kanga B."/>
            <person name="Kashin S."/>
            <person name="Khazanovich D."/>
            <person name="Kisner P."/>
            <person name="Lance K."/>
            <person name="Lara M."/>
            <person name="Lee W."/>
            <person name="Lennon N."/>
            <person name="Letendre F."/>
            <person name="LeVine R."/>
            <person name="Lipovsky A."/>
            <person name="Liu X."/>
            <person name="Liu J."/>
            <person name="Liu S."/>
            <person name="Lokyitsang T."/>
            <person name="Lokyitsang Y."/>
            <person name="Lubonja R."/>
            <person name="Lui A."/>
            <person name="MacDonald P."/>
            <person name="Magnisalis V."/>
            <person name="Maru K."/>
            <person name="Matthews C."/>
            <person name="McCusker W."/>
            <person name="McDonough S."/>
            <person name="Mehta T."/>
            <person name="Meldrim J."/>
            <person name="Meneus L."/>
            <person name="Mihai O."/>
            <person name="Mihalev A."/>
            <person name="Mihova T."/>
            <person name="Mittelman R."/>
            <person name="Mlenga V."/>
            <person name="Montmayeur A."/>
            <person name="Mulrain L."/>
            <person name="Navidi A."/>
            <person name="Naylor J."/>
            <person name="Negash T."/>
            <person name="Nguyen T."/>
            <person name="Nguyen N."/>
            <person name="Nicol R."/>
            <person name="Norbu C."/>
            <person name="Norbu N."/>
            <person name="Novod N."/>
            <person name="O'Neill B."/>
            <person name="Osman S."/>
            <person name="Markiewicz E."/>
            <person name="Oyono O.L."/>
            <person name="Patti C."/>
            <person name="Phunkhang P."/>
            <person name="Pierre F."/>
            <person name="Priest M."/>
            <person name="Raghuraman S."/>
            <person name="Rege F."/>
            <person name="Reyes R."/>
            <person name="Rise C."/>
            <person name="Rogov P."/>
            <person name="Ross K."/>
            <person name="Ryan E."/>
            <person name="Settipalli S."/>
            <person name="Shea T."/>
            <person name="Sherpa N."/>
            <person name="Shi L."/>
            <person name="Shih D."/>
            <person name="Sparrow T."/>
            <person name="Spaulding J."/>
            <person name="Stalker J."/>
            <person name="Stange-Thomann N."/>
            <person name="Stavropoulos S."/>
            <person name="Stone C."/>
            <person name="Strader C."/>
            <person name="Tesfaye S."/>
            <person name="Thomson T."/>
            <person name="Thoulutsang Y."/>
            <person name="Thoulutsang D."/>
            <person name="Topham K."/>
            <person name="Topping I."/>
            <person name="Tsamla T."/>
            <person name="Vassiliev H."/>
            <person name="Vo A."/>
            <person name="Wangchuk T."/>
            <person name="Wangdi T."/>
            <person name="Weiand M."/>
            <person name="Wilkinson J."/>
            <person name="Wilson A."/>
            <person name="Yadav S."/>
            <person name="Young G."/>
            <person name="Yu Q."/>
            <person name="Zembek L."/>
            <person name="Zhong D."/>
            <person name="Zimmer A."/>
            <person name="Zwirko Z."/>
            <person name="Jaffe D.B."/>
            <person name="Alvarez P."/>
            <person name="Brockman W."/>
            <person name="Butler J."/>
            <person name="Chin C."/>
            <person name="Gnerre S."/>
            <person name="Grabherr M."/>
            <person name="Kleber M."/>
            <person name="Mauceli E."/>
            <person name="MacCallum I."/>
        </authorList>
    </citation>
    <scope>NUCLEOTIDE SEQUENCE [LARGE SCALE GENOMIC DNA]</scope>
    <source>
        <strain evidence="3">Tucson 15010-1051.87</strain>
    </source>
</reference>
<dbReference type="AlphaFoldDB" id="B4MAB6"/>
<dbReference type="Proteomes" id="UP000008792">
    <property type="component" value="Unassembled WGS sequence"/>
</dbReference>
<evidence type="ECO:0008006" key="4">
    <source>
        <dbReference type="Google" id="ProtNLM"/>
    </source>
</evidence>
<dbReference type="OMA" id="RQRSCNC"/>
<dbReference type="EMBL" id="CH940655">
    <property type="protein sequence ID" value="EDW66175.1"/>
    <property type="molecule type" value="Genomic_DNA"/>
</dbReference>
<dbReference type="InterPro" id="IPR009069">
    <property type="entry name" value="Cys_alpha_HP_mot_SF"/>
</dbReference>
<organism evidence="2 3">
    <name type="scientific">Drosophila virilis</name>
    <name type="common">Fruit fly</name>
    <dbReference type="NCBI Taxonomy" id="7244"/>
    <lineage>
        <taxon>Eukaryota</taxon>
        <taxon>Metazoa</taxon>
        <taxon>Ecdysozoa</taxon>
        <taxon>Arthropoda</taxon>
        <taxon>Hexapoda</taxon>
        <taxon>Insecta</taxon>
        <taxon>Pterygota</taxon>
        <taxon>Neoptera</taxon>
        <taxon>Endopterygota</taxon>
        <taxon>Diptera</taxon>
        <taxon>Brachycera</taxon>
        <taxon>Muscomorpha</taxon>
        <taxon>Ephydroidea</taxon>
        <taxon>Drosophilidae</taxon>
        <taxon>Drosophila</taxon>
    </lineage>
</organism>
<keyword evidence="3" id="KW-1185">Reference proteome</keyword>
<dbReference type="SUPFAM" id="SSF47072">
    <property type="entry name" value="Cysteine alpha-hairpin motif"/>
    <property type="match status" value="1"/>
</dbReference>
<evidence type="ECO:0000313" key="2">
    <source>
        <dbReference type="EMBL" id="EDW66175.1"/>
    </source>
</evidence>
<accession>B4MAB6</accession>
<feature type="region of interest" description="Disordered" evidence="1">
    <location>
        <begin position="1"/>
        <end position="34"/>
    </location>
</feature>
<dbReference type="KEGG" id="dvi:6634518"/>
<name>B4MAB6_DROVI</name>
<protein>
    <recommendedName>
        <fullName evidence="4">CHCH domain-containing protein</fullName>
    </recommendedName>
</protein>
<dbReference type="eggNOG" id="ENOG502TBGE">
    <property type="taxonomic scope" value="Eukaryota"/>
</dbReference>
<proteinExistence type="predicted"/>
<dbReference type="OrthoDB" id="7883521at2759"/>